<evidence type="ECO:0000313" key="1">
    <source>
        <dbReference type="EMBL" id="PSL37751.1"/>
    </source>
</evidence>
<accession>A0A2P8GUW5</accession>
<reference evidence="2 4" key="2">
    <citation type="submission" date="2018-12" db="EMBL/GenBank/DDBJ databases">
        <authorList>
            <person name="hu s."/>
            <person name="Xu Y."/>
            <person name="Xu B."/>
            <person name="Li F."/>
        </authorList>
    </citation>
    <scope>NUCLEOTIDE SEQUENCE [LARGE SCALE GENOMIC DNA]</scope>
    <source>
        <strain evidence="2 4">KSW2-17</strain>
    </source>
</reference>
<dbReference type="RefSeq" id="WP_106562856.1">
    <property type="nucleotide sequence ID" value="NZ_PYAU01000001.1"/>
</dbReference>
<evidence type="ECO:0000313" key="4">
    <source>
        <dbReference type="Proteomes" id="UP000268291"/>
    </source>
</evidence>
<dbReference type="OrthoDB" id="5119511at2"/>
<dbReference type="Proteomes" id="UP000268291">
    <property type="component" value="Unassembled WGS sequence"/>
</dbReference>
<dbReference type="AlphaFoldDB" id="A0A2P8GUW5"/>
<organism evidence="1 3">
    <name type="scientific">Labedella gwakjiensis</name>
    <dbReference type="NCBI Taxonomy" id="390269"/>
    <lineage>
        <taxon>Bacteria</taxon>
        <taxon>Bacillati</taxon>
        <taxon>Actinomycetota</taxon>
        <taxon>Actinomycetes</taxon>
        <taxon>Micrococcales</taxon>
        <taxon>Microbacteriaceae</taxon>
        <taxon>Labedella</taxon>
    </lineage>
</organism>
<dbReference type="Proteomes" id="UP000241203">
    <property type="component" value="Unassembled WGS sequence"/>
</dbReference>
<reference evidence="1 3" key="1">
    <citation type="submission" date="2018-03" db="EMBL/GenBank/DDBJ databases">
        <title>Genomic Encyclopedia of Archaeal and Bacterial Type Strains, Phase II (KMG-II): from individual species to whole genera.</title>
        <authorList>
            <person name="Goeker M."/>
        </authorList>
    </citation>
    <scope>NUCLEOTIDE SEQUENCE [LARGE SCALE GENOMIC DNA]</scope>
    <source>
        <strain evidence="1 3">DSM 21548</strain>
    </source>
</reference>
<evidence type="ECO:0000313" key="2">
    <source>
        <dbReference type="EMBL" id="RUQ87662.1"/>
    </source>
</evidence>
<proteinExistence type="predicted"/>
<comment type="caution">
    <text evidence="1">The sequence shown here is derived from an EMBL/GenBank/DDBJ whole genome shotgun (WGS) entry which is preliminary data.</text>
</comment>
<dbReference type="EMBL" id="PYAU01000001">
    <property type="protein sequence ID" value="PSL37751.1"/>
    <property type="molecule type" value="Genomic_DNA"/>
</dbReference>
<protein>
    <submittedName>
        <fullName evidence="1">Uncharacterized protein</fullName>
    </submittedName>
</protein>
<gene>
    <name evidence="1" type="ORF">CLV49_1358</name>
    <name evidence="2" type="ORF">ELQ93_12405</name>
</gene>
<dbReference type="EMBL" id="RZGY01000001">
    <property type="protein sequence ID" value="RUQ87662.1"/>
    <property type="molecule type" value="Genomic_DNA"/>
</dbReference>
<name>A0A2P8GUW5_9MICO</name>
<evidence type="ECO:0000313" key="3">
    <source>
        <dbReference type="Proteomes" id="UP000241203"/>
    </source>
</evidence>
<keyword evidence="4" id="KW-1185">Reference proteome</keyword>
<sequence length="133" mass="13970">MQTLHYGPSRFDTADAIASAVLVYAEALSTRQRFAVVDIPIVTPTGVTSAHLLIGPGISLASVQRIDESGGTATRDEFGGEAGNLIATGIGDLEVHRAVRALHDGTKRVRARVFATPLDGDLLVDDLSEHGGH</sequence>